<proteinExistence type="predicted"/>
<reference evidence="2 3" key="1">
    <citation type="submission" date="2016-10" db="EMBL/GenBank/DDBJ databases">
        <authorList>
            <person name="Varghese N."/>
            <person name="Submissions S."/>
        </authorList>
    </citation>
    <scope>NUCLEOTIDE SEQUENCE [LARGE SCALE GENOMIC DNA]</scope>
    <source>
        <strain evidence="2 3">DSM 13796</strain>
    </source>
</reference>
<name>A0A1I5WXK2_9BACI</name>
<keyword evidence="3" id="KW-1185">Reference proteome</keyword>
<dbReference type="Proteomes" id="UP000182762">
    <property type="component" value="Unassembled WGS sequence"/>
</dbReference>
<dbReference type="Pfam" id="PF11167">
    <property type="entry name" value="DUF2953"/>
    <property type="match status" value="1"/>
</dbReference>
<evidence type="ECO:0008006" key="4">
    <source>
        <dbReference type="Google" id="ProtNLM"/>
    </source>
</evidence>
<dbReference type="RefSeq" id="WP_061802222.1">
    <property type="nucleotide sequence ID" value="NZ_FOXX01000001.1"/>
</dbReference>
<comment type="caution">
    <text evidence="2">The sequence shown here is derived from an EMBL/GenBank/DDBJ whole genome shotgun (WGS) entry which is preliminary data.</text>
</comment>
<keyword evidence="1" id="KW-0472">Membrane</keyword>
<keyword evidence="1" id="KW-0812">Transmembrane</keyword>
<organism evidence="2 3">
    <name type="scientific">Priestia endophytica DSM 13796</name>
    <dbReference type="NCBI Taxonomy" id="1121089"/>
    <lineage>
        <taxon>Bacteria</taxon>
        <taxon>Bacillati</taxon>
        <taxon>Bacillota</taxon>
        <taxon>Bacilli</taxon>
        <taxon>Bacillales</taxon>
        <taxon>Bacillaceae</taxon>
        <taxon>Priestia</taxon>
    </lineage>
</organism>
<sequence length="227" mass="26090">MNVVFIILLVLIAFFILVWFTNITIEVHLRHQHKDDFYQIKCKALFGLIRYTYEIPEATLNEDDGETKLKIKQTESINNNKKGSTQESISVENVTDLFHRVEEVIQDIVSFHEIVRRFLRKVHVRNLDWETKIGVRDAAITGVLSGVCWGIKGSIVGLLVEYMNVHPEPKLAVTPIFNKPASYTSFQCMVSVQNGHAILTGIAMLSHRRSIIRKKEKFKNEHKEVSS</sequence>
<dbReference type="InterPro" id="IPR021338">
    <property type="entry name" value="DUF2953"/>
</dbReference>
<evidence type="ECO:0000313" key="2">
    <source>
        <dbReference type="EMBL" id="SFQ24505.1"/>
    </source>
</evidence>
<feature type="transmembrane region" description="Helical" evidence="1">
    <location>
        <begin position="6"/>
        <end position="25"/>
    </location>
</feature>
<evidence type="ECO:0000313" key="3">
    <source>
        <dbReference type="Proteomes" id="UP000182762"/>
    </source>
</evidence>
<evidence type="ECO:0000256" key="1">
    <source>
        <dbReference type="SAM" id="Phobius"/>
    </source>
</evidence>
<dbReference type="GeneID" id="93709557"/>
<accession>A0A1I5WXK2</accession>
<dbReference type="EMBL" id="FOXX01000001">
    <property type="protein sequence ID" value="SFQ24505.1"/>
    <property type="molecule type" value="Genomic_DNA"/>
</dbReference>
<protein>
    <recommendedName>
        <fullName evidence="4">DUF2953 domain-containing protein</fullName>
    </recommendedName>
</protein>
<keyword evidence="1" id="KW-1133">Transmembrane helix</keyword>
<gene>
    <name evidence="2" type="ORF">SAMN02745910_00803</name>
</gene>